<accession>A0ABR4XKA2</accession>
<evidence type="ECO:0008006" key="4">
    <source>
        <dbReference type="Google" id="ProtNLM"/>
    </source>
</evidence>
<feature type="transmembrane region" description="Helical" evidence="1">
    <location>
        <begin position="66"/>
        <end position="85"/>
    </location>
</feature>
<feature type="transmembrane region" description="Helical" evidence="1">
    <location>
        <begin position="193"/>
        <end position="218"/>
    </location>
</feature>
<evidence type="ECO:0000313" key="3">
    <source>
        <dbReference type="Proteomes" id="UP000030101"/>
    </source>
</evidence>
<dbReference type="RefSeq" id="WP_036792076.1">
    <property type="nucleotide sequence ID" value="NZ_JQZV01000013.1"/>
</dbReference>
<feature type="transmembrane region" description="Helical" evidence="1">
    <location>
        <begin position="12"/>
        <end position="35"/>
    </location>
</feature>
<name>A0ABR4XKA2_9PORP</name>
<gene>
    <name evidence="2" type="ORF">HQ43_08755</name>
</gene>
<dbReference type="Proteomes" id="UP000030101">
    <property type="component" value="Unassembled WGS sequence"/>
</dbReference>
<evidence type="ECO:0000256" key="1">
    <source>
        <dbReference type="SAM" id="Phobius"/>
    </source>
</evidence>
<dbReference type="EMBL" id="JQZV01000013">
    <property type="protein sequence ID" value="KGN92113.1"/>
    <property type="molecule type" value="Genomic_DNA"/>
</dbReference>
<sequence length="226" mass="26139">MNLFRSLLYKEWIKTRVTTVVLFLAALLFLLYTLYNFHRALRIQDVAHLWGVMLERDAIFVDRLRYIPMILGFVLATAQMIPEVLQKRLKLTLHLPLSDIRSTYYMLAYGASFIFSFVLLLFLGSAISYGMYLPSELLGRILYSLIPWCMGGFSSYFLTSWIILEGNMRMRAIALLISVGLQSLFFLDTAPEAYTIGMLVVLSSILLFTALLPLYAVYRFRRGYVY</sequence>
<keyword evidence="1" id="KW-0812">Transmembrane</keyword>
<feature type="transmembrane region" description="Helical" evidence="1">
    <location>
        <begin position="141"/>
        <end position="163"/>
    </location>
</feature>
<organism evidence="2 3">
    <name type="scientific">Porphyromonas canoris</name>
    <dbReference type="NCBI Taxonomy" id="36875"/>
    <lineage>
        <taxon>Bacteria</taxon>
        <taxon>Pseudomonadati</taxon>
        <taxon>Bacteroidota</taxon>
        <taxon>Bacteroidia</taxon>
        <taxon>Bacteroidales</taxon>
        <taxon>Porphyromonadaceae</taxon>
        <taxon>Porphyromonas</taxon>
    </lineage>
</organism>
<feature type="transmembrane region" description="Helical" evidence="1">
    <location>
        <begin position="106"/>
        <end position="129"/>
    </location>
</feature>
<evidence type="ECO:0000313" key="2">
    <source>
        <dbReference type="EMBL" id="KGN92113.1"/>
    </source>
</evidence>
<keyword evidence="1" id="KW-0472">Membrane</keyword>
<keyword evidence="1" id="KW-1133">Transmembrane helix</keyword>
<comment type="caution">
    <text evidence="2">The sequence shown here is derived from an EMBL/GenBank/DDBJ whole genome shotgun (WGS) entry which is preliminary data.</text>
</comment>
<reference evidence="2 3" key="1">
    <citation type="submission" date="2014-08" db="EMBL/GenBank/DDBJ databases">
        <title>Porphyromonas canoris strain:OH2762 Genome sequencing.</title>
        <authorList>
            <person name="Wallis C."/>
            <person name="Deusch O."/>
            <person name="O'Flynn C."/>
            <person name="Davis I."/>
            <person name="Jospin G."/>
            <person name="Darling A.E."/>
            <person name="Coil D.A."/>
            <person name="Alexiev A."/>
            <person name="Horsfall A."/>
            <person name="Kirkwood N."/>
            <person name="Harris S."/>
            <person name="Eisen J.A."/>
        </authorList>
    </citation>
    <scope>NUCLEOTIDE SEQUENCE [LARGE SCALE GENOMIC DNA]</scope>
    <source>
        <strain evidence="3">COT-108 OH2762</strain>
    </source>
</reference>
<keyword evidence="3" id="KW-1185">Reference proteome</keyword>
<proteinExistence type="predicted"/>
<protein>
    <recommendedName>
        <fullName evidence="4">ABC-2 family transporter protein</fullName>
    </recommendedName>
</protein>